<dbReference type="PROSITE" id="PS51821">
    <property type="entry name" value="VELVET"/>
    <property type="match status" value="1"/>
</dbReference>
<feature type="region of interest" description="Disordered" evidence="6">
    <location>
        <begin position="262"/>
        <end position="359"/>
    </location>
</feature>
<evidence type="ECO:0000259" key="7">
    <source>
        <dbReference type="PROSITE" id="PS51821"/>
    </source>
</evidence>
<dbReference type="GeneID" id="54292895"/>
<evidence type="ECO:0000256" key="5">
    <source>
        <dbReference type="ARBA" id="ARBA00023242"/>
    </source>
</evidence>
<keyword evidence="3" id="KW-0805">Transcription regulation</keyword>
<dbReference type="AlphaFoldDB" id="A0A6A6AVY7"/>
<dbReference type="PANTHER" id="PTHR33572">
    <property type="entry name" value="SPORE DEVELOPMENT REGULATOR VOSA"/>
    <property type="match status" value="1"/>
</dbReference>
<dbReference type="EMBL" id="ML995531">
    <property type="protein sequence ID" value="KAF2136172.1"/>
    <property type="molecule type" value="Genomic_DNA"/>
</dbReference>
<protein>
    <recommendedName>
        <fullName evidence="7">Velvet domain-containing protein</fullName>
    </recommendedName>
</protein>
<dbReference type="InterPro" id="IPR037525">
    <property type="entry name" value="Velvet_dom"/>
</dbReference>
<evidence type="ECO:0000256" key="6">
    <source>
        <dbReference type="SAM" id="MobiDB-lite"/>
    </source>
</evidence>
<feature type="compositionally biased region" description="Polar residues" evidence="6">
    <location>
        <begin position="340"/>
        <end position="351"/>
    </location>
</feature>
<name>A0A6A6AVY7_9PEZI</name>
<feature type="compositionally biased region" description="Low complexity" evidence="6">
    <location>
        <begin position="291"/>
        <end position="302"/>
    </location>
</feature>
<proteinExistence type="predicted"/>
<sequence>MAGNSMTGIPMYTYFPGPTFPPSVPLQPRAASASFEINRYDRSSSPSAAATALQQERSATTDRDVQISGDVTLSIRQQPKEALVCQDGKEKSKCLPQCASRQQHQLTAAMLLARKPVDPPPILQLKIRASADPQQHFMQSPYLFMCCCLVGAKDEEDQPTSKNGDNALAGTVVSSLHRLKDVDNHDGAFFVFGDISVKQLGQHRLRFSLFDLHKNSGDVVFLSTIISEPFRVVAPKDFRGMEESTYLSRAFSDQGVRLRLRKEPRTVMSGSKRSFYGENQKPTPTQPPAGTVTSSTSQYQTSDYHHGTHTEDDARINKRPKPDAFSSSPSNSLAVRAPNNWHSSSMHQQWPGNNGYGNLTGTGIQRTTDYHLQPFTGVTGGVPPYPASTNNLAPLLSPTNLGGRGYSTLGQRGSFPNVTLPGEYNSESIGAGLDDLHGFTGSEHQPSVDATADSTELKGFTDQQTPQSFTHAGDASVRGAVQSPEYMRAGFPHAYHASLARPQINPYEMYSAAGRGSVSSGFPGYNNAPMSHYQERVQQAHQRFQDQLPLSGEGDDGNIGPRHDLGPPYNPPHPEHFGETE</sequence>
<evidence type="ECO:0000256" key="3">
    <source>
        <dbReference type="ARBA" id="ARBA00023015"/>
    </source>
</evidence>
<evidence type="ECO:0000313" key="9">
    <source>
        <dbReference type="Proteomes" id="UP000799438"/>
    </source>
</evidence>
<comment type="subcellular location">
    <subcellularLocation>
        <location evidence="1">Nucleus</location>
    </subcellularLocation>
</comment>
<evidence type="ECO:0000256" key="1">
    <source>
        <dbReference type="ARBA" id="ARBA00004123"/>
    </source>
</evidence>
<keyword evidence="2" id="KW-0749">Sporulation</keyword>
<evidence type="ECO:0000256" key="4">
    <source>
        <dbReference type="ARBA" id="ARBA00023163"/>
    </source>
</evidence>
<keyword evidence="9" id="KW-1185">Reference proteome</keyword>
<dbReference type="Gene3D" id="2.60.40.3960">
    <property type="entry name" value="Velvet domain"/>
    <property type="match status" value="1"/>
</dbReference>
<reference evidence="8" key="1">
    <citation type="journal article" date="2020" name="Stud. Mycol.">
        <title>101 Dothideomycetes genomes: a test case for predicting lifestyles and emergence of pathogens.</title>
        <authorList>
            <person name="Haridas S."/>
            <person name="Albert R."/>
            <person name="Binder M."/>
            <person name="Bloem J."/>
            <person name="Labutti K."/>
            <person name="Salamov A."/>
            <person name="Andreopoulos B."/>
            <person name="Baker S."/>
            <person name="Barry K."/>
            <person name="Bills G."/>
            <person name="Bluhm B."/>
            <person name="Cannon C."/>
            <person name="Castanera R."/>
            <person name="Culley D."/>
            <person name="Daum C."/>
            <person name="Ezra D."/>
            <person name="Gonzalez J."/>
            <person name="Henrissat B."/>
            <person name="Kuo A."/>
            <person name="Liang C."/>
            <person name="Lipzen A."/>
            <person name="Lutzoni F."/>
            <person name="Magnuson J."/>
            <person name="Mondo S."/>
            <person name="Nolan M."/>
            <person name="Ohm R."/>
            <person name="Pangilinan J."/>
            <person name="Park H.-J."/>
            <person name="Ramirez L."/>
            <person name="Alfaro M."/>
            <person name="Sun H."/>
            <person name="Tritt A."/>
            <person name="Yoshinaga Y."/>
            <person name="Zwiers L.-H."/>
            <person name="Turgeon B."/>
            <person name="Goodwin S."/>
            <person name="Spatafora J."/>
            <person name="Crous P."/>
            <person name="Grigoriev I."/>
        </authorList>
    </citation>
    <scope>NUCLEOTIDE SEQUENCE</scope>
    <source>
        <strain evidence="8">CBS 121167</strain>
    </source>
</reference>
<evidence type="ECO:0000313" key="8">
    <source>
        <dbReference type="EMBL" id="KAF2136172.1"/>
    </source>
</evidence>
<feature type="region of interest" description="Disordered" evidence="6">
    <location>
        <begin position="535"/>
        <end position="581"/>
    </location>
</feature>
<dbReference type="PANTHER" id="PTHR33572:SF18">
    <property type="entry name" value="SPORE DEVELOPMENT REGULATOR VOSA"/>
    <property type="match status" value="1"/>
</dbReference>
<dbReference type="InterPro" id="IPR038491">
    <property type="entry name" value="Velvet_dom_sf"/>
</dbReference>
<dbReference type="RefSeq" id="XP_033391890.1">
    <property type="nucleotide sequence ID" value="XM_033535401.1"/>
</dbReference>
<accession>A0A6A6AVY7</accession>
<evidence type="ECO:0000256" key="2">
    <source>
        <dbReference type="ARBA" id="ARBA00022969"/>
    </source>
</evidence>
<dbReference type="OrthoDB" id="5599552at2759"/>
<dbReference type="Pfam" id="PF11754">
    <property type="entry name" value="Velvet"/>
    <property type="match status" value="1"/>
</dbReference>
<dbReference type="Proteomes" id="UP000799438">
    <property type="component" value="Unassembled WGS sequence"/>
</dbReference>
<dbReference type="InterPro" id="IPR021740">
    <property type="entry name" value="Velvet"/>
</dbReference>
<feature type="compositionally biased region" description="Basic and acidic residues" evidence="6">
    <location>
        <begin position="303"/>
        <end position="322"/>
    </location>
</feature>
<feature type="domain" description="Velvet" evidence="7">
    <location>
        <begin position="64"/>
        <end position="261"/>
    </location>
</feature>
<organism evidence="8 9">
    <name type="scientific">Aplosporella prunicola CBS 121167</name>
    <dbReference type="NCBI Taxonomy" id="1176127"/>
    <lineage>
        <taxon>Eukaryota</taxon>
        <taxon>Fungi</taxon>
        <taxon>Dikarya</taxon>
        <taxon>Ascomycota</taxon>
        <taxon>Pezizomycotina</taxon>
        <taxon>Dothideomycetes</taxon>
        <taxon>Dothideomycetes incertae sedis</taxon>
        <taxon>Botryosphaeriales</taxon>
        <taxon>Aplosporellaceae</taxon>
        <taxon>Aplosporella</taxon>
    </lineage>
</organism>
<dbReference type="GO" id="GO:0005634">
    <property type="term" value="C:nucleus"/>
    <property type="evidence" value="ECO:0007669"/>
    <property type="project" value="UniProtKB-SubCell"/>
</dbReference>
<keyword evidence="5" id="KW-0539">Nucleus</keyword>
<keyword evidence="4" id="KW-0804">Transcription</keyword>
<dbReference type="GO" id="GO:0030435">
    <property type="term" value="P:sporulation resulting in formation of a cellular spore"/>
    <property type="evidence" value="ECO:0007669"/>
    <property type="project" value="UniProtKB-KW"/>
</dbReference>
<gene>
    <name evidence="8" type="ORF">K452DRAFT_140420</name>
</gene>